<dbReference type="SMART" id="SM00935">
    <property type="entry name" value="OmpH"/>
    <property type="match status" value="1"/>
</dbReference>
<dbReference type="InterPro" id="IPR005632">
    <property type="entry name" value="Chaperone_Skp"/>
</dbReference>
<evidence type="ECO:0000313" key="5">
    <source>
        <dbReference type="Proteomes" id="UP000595448"/>
    </source>
</evidence>
<dbReference type="RefSeq" id="WP_201103649.1">
    <property type="nucleotide sequence ID" value="NZ_CP067977.1"/>
</dbReference>
<feature type="chain" id="PRO_5045423256" evidence="3">
    <location>
        <begin position="22"/>
        <end position="196"/>
    </location>
</feature>
<organism evidence="4 5">
    <name type="scientific">Brevundimonas vitisensis</name>
    <dbReference type="NCBI Taxonomy" id="2800818"/>
    <lineage>
        <taxon>Bacteria</taxon>
        <taxon>Pseudomonadati</taxon>
        <taxon>Pseudomonadota</taxon>
        <taxon>Alphaproteobacteria</taxon>
        <taxon>Caulobacterales</taxon>
        <taxon>Caulobacteraceae</taxon>
        <taxon>Brevundimonas</taxon>
    </lineage>
</organism>
<evidence type="ECO:0000256" key="2">
    <source>
        <dbReference type="ARBA" id="ARBA00022729"/>
    </source>
</evidence>
<keyword evidence="2 3" id="KW-0732">Signal</keyword>
<accession>A0ABX7BNY2</accession>
<name>A0ABX7BNY2_9CAUL</name>
<dbReference type="Gene3D" id="3.30.910.20">
    <property type="entry name" value="Skp domain"/>
    <property type="match status" value="1"/>
</dbReference>
<sequence>MKLLASGVFALATLMASSALAQAQAPANYGPAIPGVCVYYGAQTLAQSTVGQSVSTRMNALSQEVAGELAPYAQSIETEITALQQGRASIPPAELQSRSQAVEQRIREAQQLEQTRQNELRYTLDVQRRAIATAVDPIIVAVYQERGCGLLLDRESVYLMNPAMDITPTVIERLNVALPSLSFNRLQVPVDQQQAQ</sequence>
<feature type="signal peptide" evidence="3">
    <location>
        <begin position="1"/>
        <end position="21"/>
    </location>
</feature>
<dbReference type="EMBL" id="CP067977">
    <property type="protein sequence ID" value="QQQ19298.1"/>
    <property type="molecule type" value="Genomic_DNA"/>
</dbReference>
<dbReference type="PANTHER" id="PTHR35089">
    <property type="entry name" value="CHAPERONE PROTEIN SKP"/>
    <property type="match status" value="1"/>
</dbReference>
<evidence type="ECO:0000313" key="4">
    <source>
        <dbReference type="EMBL" id="QQQ19298.1"/>
    </source>
</evidence>
<dbReference type="Proteomes" id="UP000595448">
    <property type="component" value="Chromosome"/>
</dbReference>
<keyword evidence="5" id="KW-1185">Reference proteome</keyword>
<dbReference type="SUPFAM" id="SSF111384">
    <property type="entry name" value="OmpH-like"/>
    <property type="match status" value="1"/>
</dbReference>
<protein>
    <submittedName>
        <fullName evidence="4">OmpH family outer membrane protein</fullName>
    </submittedName>
</protein>
<evidence type="ECO:0000256" key="1">
    <source>
        <dbReference type="ARBA" id="ARBA00009091"/>
    </source>
</evidence>
<comment type="similarity">
    <text evidence="1">Belongs to the Skp family.</text>
</comment>
<dbReference type="Pfam" id="PF03938">
    <property type="entry name" value="OmpH"/>
    <property type="match status" value="1"/>
</dbReference>
<proteinExistence type="inferred from homology"/>
<reference evidence="4 5" key="1">
    <citation type="submission" date="2021-01" db="EMBL/GenBank/DDBJ databases">
        <title>Brevundimonas vitis sp. nov., an bacterium isolated from grape (Vitis vinifera).</title>
        <authorList>
            <person name="Jiang L."/>
            <person name="Lee J."/>
        </authorList>
    </citation>
    <scope>NUCLEOTIDE SEQUENCE [LARGE SCALE GENOMIC DNA]</scope>
    <source>
        <strain evidence="4 5">GRTSA-9</strain>
    </source>
</reference>
<dbReference type="InterPro" id="IPR024930">
    <property type="entry name" value="Skp_dom_sf"/>
</dbReference>
<evidence type="ECO:0000256" key="3">
    <source>
        <dbReference type="SAM" id="SignalP"/>
    </source>
</evidence>
<gene>
    <name evidence="4" type="ORF">JIP62_04080</name>
</gene>
<dbReference type="PANTHER" id="PTHR35089:SF1">
    <property type="entry name" value="CHAPERONE PROTEIN SKP"/>
    <property type="match status" value="1"/>
</dbReference>